<keyword evidence="1" id="KW-0812">Transmembrane</keyword>
<sequence>MTPVRREALRRIGTAAALAAVIATASLILRTAPTESEWQAPIEVHGRIGEEVRGRNVAVTVEDVRAARSVTASNGWVGETTGAWVVVDVTAEAVVTEYAAGLRTAELVLGEDVYSASARPGLATIADRPLSVGIPVHGPLMFEVPRDAVPAAGAAGAVVRLAATDDARTDSLLVIPVDLSRLSVADAVTTDEPVEGRR</sequence>
<evidence type="ECO:0008006" key="4">
    <source>
        <dbReference type="Google" id="ProtNLM"/>
    </source>
</evidence>
<reference evidence="2 3" key="1">
    <citation type="submission" date="2016-08" db="EMBL/GenBank/DDBJ databases">
        <title>Genome sequence of Clavibacter michiganensis spp. strain CASJ009.</title>
        <authorList>
            <person name="Thapa S.P."/>
            <person name="Coaker G."/>
        </authorList>
    </citation>
    <scope>NUCLEOTIDE SEQUENCE [LARGE SCALE GENOMIC DNA]</scope>
    <source>
        <strain evidence="2">CASJ009</strain>
    </source>
</reference>
<dbReference type="AlphaFoldDB" id="A0A251XVG2"/>
<evidence type="ECO:0000256" key="1">
    <source>
        <dbReference type="SAM" id="Phobius"/>
    </source>
</evidence>
<keyword evidence="1" id="KW-1133">Transmembrane helix</keyword>
<organism evidence="2 3">
    <name type="scientific">Clavibacter michiganensis</name>
    <dbReference type="NCBI Taxonomy" id="28447"/>
    <lineage>
        <taxon>Bacteria</taxon>
        <taxon>Bacillati</taxon>
        <taxon>Actinomycetota</taxon>
        <taxon>Actinomycetes</taxon>
        <taxon>Micrococcales</taxon>
        <taxon>Microbacteriaceae</taxon>
        <taxon>Clavibacter</taxon>
    </lineage>
</organism>
<evidence type="ECO:0000313" key="2">
    <source>
        <dbReference type="EMBL" id="OUE09440.1"/>
    </source>
</evidence>
<protein>
    <recommendedName>
        <fullName evidence="4">DUF4352 domain-containing protein</fullName>
    </recommendedName>
</protein>
<evidence type="ECO:0000313" key="3">
    <source>
        <dbReference type="Proteomes" id="UP000195106"/>
    </source>
</evidence>
<name>A0A251XVG2_9MICO</name>
<accession>A0A251XVG2</accession>
<dbReference type="EMBL" id="MDHJ01000001">
    <property type="protein sequence ID" value="OUE09440.1"/>
    <property type="molecule type" value="Genomic_DNA"/>
</dbReference>
<keyword evidence="1" id="KW-0472">Membrane</keyword>
<gene>
    <name evidence="2" type="ORF">CMsap09_10890</name>
</gene>
<dbReference type="Proteomes" id="UP000195106">
    <property type="component" value="Unassembled WGS sequence"/>
</dbReference>
<proteinExistence type="predicted"/>
<comment type="caution">
    <text evidence="2">The sequence shown here is derived from an EMBL/GenBank/DDBJ whole genome shotgun (WGS) entry which is preliminary data.</text>
</comment>
<feature type="transmembrane region" description="Helical" evidence="1">
    <location>
        <begin position="12"/>
        <end position="29"/>
    </location>
</feature>